<dbReference type="OrthoDB" id="372118at2157"/>
<evidence type="ECO:0000256" key="5">
    <source>
        <dbReference type="ARBA" id="ARBA00022679"/>
    </source>
</evidence>
<dbReference type="RefSeq" id="WP_158204265.1">
    <property type="nucleotide sequence ID" value="NZ_WSZK01000015.1"/>
</dbReference>
<comment type="similarity">
    <text evidence="2">Belongs to the MGMT family.</text>
</comment>
<keyword evidence="11" id="KW-1185">Reference proteome</keyword>
<protein>
    <recommendedName>
        <fullName evidence="3">methylated-DNA--[protein]-cysteine S-methyltransferase</fullName>
        <ecNumber evidence="3">2.1.1.63</ecNumber>
    </recommendedName>
</protein>
<dbReference type="EC" id="2.1.1.63" evidence="3"/>
<dbReference type="InterPro" id="IPR036217">
    <property type="entry name" value="MethylDNA_cys_MeTrfase_DNAb"/>
</dbReference>
<comment type="catalytic activity">
    <reaction evidence="8">
        <text>a 6-O-methyl-2'-deoxyguanosine in DNA + L-cysteinyl-[protein] = S-methyl-L-cysteinyl-[protein] + a 2'-deoxyguanosine in DNA</text>
        <dbReference type="Rhea" id="RHEA:24000"/>
        <dbReference type="Rhea" id="RHEA-COMP:10131"/>
        <dbReference type="Rhea" id="RHEA-COMP:10132"/>
        <dbReference type="Rhea" id="RHEA-COMP:11367"/>
        <dbReference type="Rhea" id="RHEA-COMP:11368"/>
        <dbReference type="ChEBI" id="CHEBI:29950"/>
        <dbReference type="ChEBI" id="CHEBI:82612"/>
        <dbReference type="ChEBI" id="CHEBI:85445"/>
        <dbReference type="ChEBI" id="CHEBI:85448"/>
        <dbReference type="EC" id="2.1.1.63"/>
    </reaction>
</comment>
<evidence type="ECO:0000256" key="7">
    <source>
        <dbReference type="ARBA" id="ARBA00023204"/>
    </source>
</evidence>
<comment type="caution">
    <text evidence="10">The sequence shown here is derived from an EMBL/GenBank/DDBJ whole genome shotgun (WGS) entry which is preliminary data.</text>
</comment>
<accession>A0A6B0GPL8</accession>
<dbReference type="AlphaFoldDB" id="A0A6B0GPL8"/>
<dbReference type="Pfam" id="PF01035">
    <property type="entry name" value="DNA_binding_1"/>
    <property type="match status" value="1"/>
</dbReference>
<dbReference type="PANTHER" id="PTHR10815:SF13">
    <property type="entry name" value="METHYLATED-DNA--PROTEIN-CYSTEINE METHYLTRANSFERASE"/>
    <property type="match status" value="1"/>
</dbReference>
<name>A0A6B0GPL8_9EURY</name>
<dbReference type="Proteomes" id="UP000451471">
    <property type="component" value="Unassembled WGS sequence"/>
</dbReference>
<dbReference type="FunFam" id="1.10.10.10:FF:000214">
    <property type="entry name" value="Methylated-DNA--protein-cysteine methyltransferase"/>
    <property type="match status" value="1"/>
</dbReference>
<evidence type="ECO:0000256" key="3">
    <source>
        <dbReference type="ARBA" id="ARBA00011918"/>
    </source>
</evidence>
<dbReference type="CDD" id="cd06445">
    <property type="entry name" value="ATase"/>
    <property type="match status" value="1"/>
</dbReference>
<dbReference type="InterPro" id="IPR001497">
    <property type="entry name" value="MethylDNA_cys_MeTrfase_AS"/>
</dbReference>
<evidence type="ECO:0000256" key="8">
    <source>
        <dbReference type="ARBA" id="ARBA00049348"/>
    </source>
</evidence>
<dbReference type="SUPFAM" id="SSF46767">
    <property type="entry name" value="Methylated DNA-protein cysteine methyltransferase, C-terminal domain"/>
    <property type="match status" value="1"/>
</dbReference>
<dbReference type="InterPro" id="IPR014048">
    <property type="entry name" value="MethylDNA_cys_MeTrfase_DNA-bd"/>
</dbReference>
<evidence type="ECO:0000256" key="6">
    <source>
        <dbReference type="ARBA" id="ARBA00022763"/>
    </source>
</evidence>
<dbReference type="NCBIfam" id="TIGR00589">
    <property type="entry name" value="ogt"/>
    <property type="match status" value="1"/>
</dbReference>
<gene>
    <name evidence="10" type="ORF">GQS65_08890</name>
</gene>
<organism evidence="10 11">
    <name type="scientific">Halomarina oriensis</name>
    <dbReference type="NCBI Taxonomy" id="671145"/>
    <lineage>
        <taxon>Archaea</taxon>
        <taxon>Methanobacteriati</taxon>
        <taxon>Methanobacteriota</taxon>
        <taxon>Stenosarchaea group</taxon>
        <taxon>Halobacteria</taxon>
        <taxon>Halobacteriales</taxon>
        <taxon>Natronomonadaceae</taxon>
        <taxon>Halomarina</taxon>
    </lineage>
</organism>
<keyword evidence="4 10" id="KW-0489">Methyltransferase</keyword>
<evidence type="ECO:0000259" key="9">
    <source>
        <dbReference type="Pfam" id="PF01035"/>
    </source>
</evidence>
<dbReference type="Gene3D" id="1.10.10.10">
    <property type="entry name" value="Winged helix-like DNA-binding domain superfamily/Winged helix DNA-binding domain"/>
    <property type="match status" value="1"/>
</dbReference>
<evidence type="ECO:0000256" key="2">
    <source>
        <dbReference type="ARBA" id="ARBA00008711"/>
    </source>
</evidence>
<keyword evidence="7" id="KW-0234">DNA repair</keyword>
<keyword evidence="6" id="KW-0227">DNA damage</keyword>
<evidence type="ECO:0000256" key="4">
    <source>
        <dbReference type="ARBA" id="ARBA00022603"/>
    </source>
</evidence>
<evidence type="ECO:0000313" key="11">
    <source>
        <dbReference type="Proteomes" id="UP000451471"/>
    </source>
</evidence>
<dbReference type="InterPro" id="IPR036388">
    <property type="entry name" value="WH-like_DNA-bd_sf"/>
</dbReference>
<dbReference type="PANTHER" id="PTHR10815">
    <property type="entry name" value="METHYLATED-DNA--PROTEIN-CYSTEINE METHYLTRANSFERASE"/>
    <property type="match status" value="1"/>
</dbReference>
<dbReference type="EMBL" id="WSZK01000015">
    <property type="protein sequence ID" value="MWG34603.1"/>
    <property type="molecule type" value="Genomic_DNA"/>
</dbReference>
<comment type="catalytic activity">
    <reaction evidence="1">
        <text>a 4-O-methyl-thymidine in DNA + L-cysteinyl-[protein] = a thymidine in DNA + S-methyl-L-cysteinyl-[protein]</text>
        <dbReference type="Rhea" id="RHEA:53428"/>
        <dbReference type="Rhea" id="RHEA-COMP:10131"/>
        <dbReference type="Rhea" id="RHEA-COMP:10132"/>
        <dbReference type="Rhea" id="RHEA-COMP:13555"/>
        <dbReference type="Rhea" id="RHEA-COMP:13556"/>
        <dbReference type="ChEBI" id="CHEBI:29950"/>
        <dbReference type="ChEBI" id="CHEBI:82612"/>
        <dbReference type="ChEBI" id="CHEBI:137386"/>
        <dbReference type="ChEBI" id="CHEBI:137387"/>
        <dbReference type="EC" id="2.1.1.63"/>
    </reaction>
</comment>
<dbReference type="GO" id="GO:0006281">
    <property type="term" value="P:DNA repair"/>
    <property type="evidence" value="ECO:0007669"/>
    <property type="project" value="UniProtKB-KW"/>
</dbReference>
<dbReference type="GO" id="GO:0003908">
    <property type="term" value="F:methylated-DNA-[protein]-cysteine S-methyltransferase activity"/>
    <property type="evidence" value="ECO:0007669"/>
    <property type="project" value="UniProtKB-EC"/>
</dbReference>
<keyword evidence="5 10" id="KW-0808">Transferase</keyword>
<proteinExistence type="inferred from homology"/>
<dbReference type="GO" id="GO:0032259">
    <property type="term" value="P:methylation"/>
    <property type="evidence" value="ECO:0007669"/>
    <property type="project" value="UniProtKB-KW"/>
</dbReference>
<reference evidence="10 11" key="1">
    <citation type="submission" date="2019-12" db="EMBL/GenBank/DDBJ databases">
        <title>Halocatena pleomorpha gen. nov. sp. nov., an extremely halophilic archaeon of family Halobacteriaceae isolated from saltpan soil.</title>
        <authorList>
            <person name="Pal Y."/>
            <person name="Verma A."/>
            <person name="Krishnamurthi S."/>
            <person name="Kumar P."/>
        </authorList>
    </citation>
    <scope>NUCLEOTIDE SEQUENCE [LARGE SCALE GENOMIC DNA]</scope>
    <source>
        <strain evidence="10 11">JCM 16495</strain>
    </source>
</reference>
<sequence length="148" mass="15818">MAIDHTAAGRPDTTLETVRVEAFGATFDLDATSLDRSAADLRRQVGEYERGERETFDCSVTYPDDFTGRVMRAMREIPFGETRTYGDLAAALDTAPVAVGGACGRNPVPLVVPCHRVVASDGGLGGYSASGGLDTKRRLLVHEGVLEE</sequence>
<evidence type="ECO:0000256" key="1">
    <source>
        <dbReference type="ARBA" id="ARBA00001286"/>
    </source>
</evidence>
<evidence type="ECO:0000313" key="10">
    <source>
        <dbReference type="EMBL" id="MWG34603.1"/>
    </source>
</evidence>
<dbReference type="PROSITE" id="PS00374">
    <property type="entry name" value="MGMT"/>
    <property type="match status" value="1"/>
</dbReference>
<feature type="domain" description="Methylated-DNA-[protein]-cysteine S-methyltransferase DNA binding" evidence="9">
    <location>
        <begin position="65"/>
        <end position="145"/>
    </location>
</feature>